<keyword evidence="2" id="KW-1185">Reference proteome</keyword>
<dbReference type="Proteomes" id="UP000634919">
    <property type="component" value="Unassembled WGS sequence"/>
</dbReference>
<dbReference type="RefSeq" id="WP_191724006.1">
    <property type="nucleotide sequence ID" value="NZ_JACSQK010000006.1"/>
</dbReference>
<evidence type="ECO:0000313" key="2">
    <source>
        <dbReference type="Proteomes" id="UP000634919"/>
    </source>
</evidence>
<organism evidence="1 2">
    <name type="scientific">Comamonas avium</name>
    <dbReference type="NCBI Taxonomy" id="2762231"/>
    <lineage>
        <taxon>Bacteria</taxon>
        <taxon>Pseudomonadati</taxon>
        <taxon>Pseudomonadota</taxon>
        <taxon>Betaproteobacteria</taxon>
        <taxon>Burkholderiales</taxon>
        <taxon>Comamonadaceae</taxon>
        <taxon>Comamonas</taxon>
    </lineage>
</organism>
<comment type="caution">
    <text evidence="1">The sequence shown here is derived from an EMBL/GenBank/DDBJ whole genome shotgun (WGS) entry which is preliminary data.</text>
</comment>
<protein>
    <submittedName>
        <fullName evidence="1">Uncharacterized protein</fullName>
    </submittedName>
</protein>
<dbReference type="EMBL" id="JACSQK010000006">
    <property type="protein sequence ID" value="MBD7961615.1"/>
    <property type="molecule type" value="Genomic_DNA"/>
</dbReference>
<evidence type="ECO:0000313" key="1">
    <source>
        <dbReference type="EMBL" id="MBD7961615.1"/>
    </source>
</evidence>
<accession>A0ABR8SDP7</accession>
<sequence length="87" mass="9457">MLEHCQSQPFSLSLPGEPAISAGQHTDEIHAQHHTHCVSCHSGALALLSTIYFCADTPSTSIQTALHAWVQALLVSRPERPQWSTLA</sequence>
<name>A0ABR8SDP7_9BURK</name>
<reference evidence="1 2" key="1">
    <citation type="submission" date="2020-08" db="EMBL/GenBank/DDBJ databases">
        <title>A Genomic Blueprint of the Chicken Gut Microbiome.</title>
        <authorList>
            <person name="Gilroy R."/>
            <person name="Ravi A."/>
            <person name="Getino M."/>
            <person name="Pursley I."/>
            <person name="Horton D.L."/>
            <person name="Alikhan N.-F."/>
            <person name="Baker D."/>
            <person name="Gharbi K."/>
            <person name="Hall N."/>
            <person name="Watson M."/>
            <person name="Adriaenssens E.M."/>
            <person name="Foster-Nyarko E."/>
            <person name="Jarju S."/>
            <person name="Secka A."/>
            <person name="Antonio M."/>
            <person name="Oren A."/>
            <person name="Chaudhuri R."/>
            <person name="La Ragione R.M."/>
            <person name="Hildebrand F."/>
            <person name="Pallen M.J."/>
        </authorList>
    </citation>
    <scope>NUCLEOTIDE SEQUENCE [LARGE SCALE GENOMIC DNA]</scope>
    <source>
        <strain evidence="1 2">Sa2CVA6</strain>
    </source>
</reference>
<gene>
    <name evidence="1" type="ORF">H9646_14150</name>
</gene>
<proteinExistence type="predicted"/>